<evidence type="ECO:0000313" key="3">
    <source>
        <dbReference type="EMBL" id="RXK14698.1"/>
    </source>
</evidence>
<dbReference type="Pfam" id="PF13905">
    <property type="entry name" value="Thioredoxin_8"/>
    <property type="match status" value="1"/>
</dbReference>
<proteinExistence type="predicted"/>
<dbReference type="KEGG" id="amyt:AMYT_1830"/>
<reference evidence="3 4" key="1">
    <citation type="submission" date="2017-09" db="EMBL/GenBank/DDBJ databases">
        <title>Genomics of the genus Arcobacter.</title>
        <authorList>
            <person name="Perez-Cataluna A."/>
            <person name="Figueras M.J."/>
            <person name="Salas-Masso N."/>
        </authorList>
    </citation>
    <scope>NUCLEOTIDE SEQUENCE [LARGE SCALE GENOMIC DNA]</scope>
    <source>
        <strain evidence="3 4">CECT 7386</strain>
    </source>
</reference>
<dbReference type="Gene3D" id="3.40.30.10">
    <property type="entry name" value="Glutaredoxin"/>
    <property type="match status" value="1"/>
</dbReference>
<name>A0AAX2AFM7_9BACT</name>
<dbReference type="CDD" id="cd02966">
    <property type="entry name" value="TlpA_like_family"/>
    <property type="match status" value="1"/>
</dbReference>
<dbReference type="SUPFAM" id="SSF52833">
    <property type="entry name" value="Thioredoxin-like"/>
    <property type="match status" value="1"/>
</dbReference>
<organism evidence="3 4">
    <name type="scientific">Malaciobacter mytili LMG 24559</name>
    <dbReference type="NCBI Taxonomy" id="1032238"/>
    <lineage>
        <taxon>Bacteria</taxon>
        <taxon>Pseudomonadati</taxon>
        <taxon>Campylobacterota</taxon>
        <taxon>Epsilonproteobacteria</taxon>
        <taxon>Campylobacterales</taxon>
        <taxon>Arcobacteraceae</taxon>
        <taxon>Malaciobacter</taxon>
    </lineage>
</organism>
<dbReference type="PANTHER" id="PTHR42852:SF17">
    <property type="entry name" value="THIOREDOXIN-LIKE PROTEIN HI_1115"/>
    <property type="match status" value="1"/>
</dbReference>
<comment type="caution">
    <text evidence="3">The sequence shown here is derived from an EMBL/GenBank/DDBJ whole genome shotgun (WGS) entry which is preliminary data.</text>
</comment>
<dbReference type="RefSeq" id="WP_114842242.1">
    <property type="nucleotide sequence ID" value="NZ_CP031219.1"/>
</dbReference>
<dbReference type="Proteomes" id="UP000290092">
    <property type="component" value="Unassembled WGS sequence"/>
</dbReference>
<dbReference type="InterPro" id="IPR012336">
    <property type="entry name" value="Thioredoxin-like_fold"/>
</dbReference>
<dbReference type="PANTHER" id="PTHR42852">
    <property type="entry name" value="THIOL:DISULFIDE INTERCHANGE PROTEIN DSBE"/>
    <property type="match status" value="1"/>
</dbReference>
<dbReference type="EMBL" id="NXID01000053">
    <property type="protein sequence ID" value="RXK14698.1"/>
    <property type="molecule type" value="Genomic_DNA"/>
</dbReference>
<dbReference type="PROSITE" id="PS51352">
    <property type="entry name" value="THIOREDOXIN_2"/>
    <property type="match status" value="1"/>
</dbReference>
<accession>A0AAX2AFM7</accession>
<dbReference type="InterPro" id="IPR013766">
    <property type="entry name" value="Thioredoxin_domain"/>
</dbReference>
<sequence length="189" mass="21655">MQFKKIAFLSILLTLFITGCSDSKVEEEGKTTAEKIQRKTEFNLQKLDGTTITVKKQEENLIFMGLENKVILLNFFTTWCPPCKAEIPHLNNLKDKYPNDIEIIAVSLAQEDGNLPTNDILQTFKEEFNIKYQLVNSAENYELAKEMGGIRTIPTMFLFNPKGELKQKYIGIVPEEMLETDINKELGKK</sequence>
<evidence type="ECO:0000256" key="1">
    <source>
        <dbReference type="ARBA" id="ARBA00023284"/>
    </source>
</evidence>
<feature type="domain" description="Thioredoxin" evidence="2">
    <location>
        <begin position="33"/>
        <end position="187"/>
    </location>
</feature>
<dbReference type="InterPro" id="IPR017937">
    <property type="entry name" value="Thioredoxin_CS"/>
</dbReference>
<evidence type="ECO:0000259" key="2">
    <source>
        <dbReference type="PROSITE" id="PS51352"/>
    </source>
</evidence>
<keyword evidence="4" id="KW-1185">Reference proteome</keyword>
<dbReference type="AlphaFoldDB" id="A0AAX2AFM7"/>
<dbReference type="InterPro" id="IPR050553">
    <property type="entry name" value="Thioredoxin_ResA/DsbE_sf"/>
</dbReference>
<dbReference type="InterPro" id="IPR036249">
    <property type="entry name" value="Thioredoxin-like_sf"/>
</dbReference>
<evidence type="ECO:0000313" key="4">
    <source>
        <dbReference type="Proteomes" id="UP000290092"/>
    </source>
</evidence>
<dbReference type="PROSITE" id="PS00194">
    <property type="entry name" value="THIOREDOXIN_1"/>
    <property type="match status" value="1"/>
</dbReference>
<protein>
    <submittedName>
        <fullName evidence="3">Thioredoxin</fullName>
    </submittedName>
</protein>
<gene>
    <name evidence="3" type="ORF">CP985_12085</name>
</gene>
<dbReference type="PROSITE" id="PS51257">
    <property type="entry name" value="PROKAR_LIPOPROTEIN"/>
    <property type="match status" value="1"/>
</dbReference>
<keyword evidence="1" id="KW-0676">Redox-active center</keyword>